<proteinExistence type="predicted"/>
<name>A0A4S9KMP7_AURPU</name>
<feature type="non-terminal residue" evidence="1">
    <location>
        <position position="1"/>
    </location>
</feature>
<evidence type="ECO:0000313" key="2">
    <source>
        <dbReference type="Proteomes" id="UP000306584"/>
    </source>
</evidence>
<accession>A0A4S9KMP7</accession>
<gene>
    <name evidence="1" type="ORF">D6D01_07581</name>
</gene>
<protein>
    <submittedName>
        <fullName evidence="1">Uncharacterized protein</fullName>
    </submittedName>
</protein>
<comment type="caution">
    <text evidence="1">The sequence shown here is derived from an EMBL/GenBank/DDBJ whole genome shotgun (WGS) entry which is preliminary data.</text>
</comment>
<dbReference type="AlphaFoldDB" id="A0A4S9KMP7"/>
<organism evidence="1 2">
    <name type="scientific">Aureobasidium pullulans</name>
    <name type="common">Black yeast</name>
    <name type="synonym">Pullularia pullulans</name>
    <dbReference type="NCBI Taxonomy" id="5580"/>
    <lineage>
        <taxon>Eukaryota</taxon>
        <taxon>Fungi</taxon>
        <taxon>Dikarya</taxon>
        <taxon>Ascomycota</taxon>
        <taxon>Pezizomycotina</taxon>
        <taxon>Dothideomycetes</taxon>
        <taxon>Dothideomycetidae</taxon>
        <taxon>Dothideales</taxon>
        <taxon>Saccotheciaceae</taxon>
        <taxon>Aureobasidium</taxon>
    </lineage>
</organism>
<sequence>YITERLGKSNRFSIVIELCPSNRHPFQDKAVFTELPDDVSMIVLTANPDRMTRRENEIDSILKGLRGNILRWTNVRASKDVVSEQVKTGRYAVSEIGKYGQMERAIDRTFATSPDDAHLKASKYMVSECFTRHGIFTAITVCRVLPTPHGKTEHDGIKASLLRQQRFLEAMIPPHVLTLYLKANEVSAYKDEFSTLMRDTLVKIPTKAMVLTVSMDRAARGTETFEHFSKINEEAGHMFMSFLWPDAALLPVADALHIPPSSVDFNLIAADDMLEEQRCRSTTIQNLPIVKLVIRIPCSPSLNDVIKSTLQAAKNYLRSCGTRFQGEPLLSIPDKLKKPPDRMLDKAHIEQ</sequence>
<dbReference type="EMBL" id="QZBD01000377">
    <property type="protein sequence ID" value="THY17025.1"/>
    <property type="molecule type" value="Genomic_DNA"/>
</dbReference>
<reference evidence="1 2" key="1">
    <citation type="submission" date="2018-10" db="EMBL/GenBank/DDBJ databases">
        <title>Fifty Aureobasidium pullulans genomes reveal a recombining polyextremotolerant generalist.</title>
        <authorList>
            <person name="Gostincar C."/>
            <person name="Turk M."/>
            <person name="Zajc J."/>
            <person name="Gunde-Cimerman N."/>
        </authorList>
    </citation>
    <scope>NUCLEOTIDE SEQUENCE [LARGE SCALE GENOMIC DNA]</scope>
    <source>
        <strain evidence="1 2">EXF-6604</strain>
    </source>
</reference>
<evidence type="ECO:0000313" key="1">
    <source>
        <dbReference type="EMBL" id="THY17025.1"/>
    </source>
</evidence>
<dbReference type="Proteomes" id="UP000306584">
    <property type="component" value="Unassembled WGS sequence"/>
</dbReference>